<comment type="caution">
    <text evidence="4">The sequence shown here is derived from an EMBL/GenBank/DDBJ whole genome shotgun (WGS) entry which is preliminary data.</text>
</comment>
<protein>
    <submittedName>
        <fullName evidence="4">Carbohydrate kinase</fullName>
    </submittedName>
</protein>
<evidence type="ECO:0000313" key="5">
    <source>
        <dbReference type="Proteomes" id="UP000606921"/>
    </source>
</evidence>
<gene>
    <name evidence="4" type="ORF">REJC140_03925</name>
</gene>
<proteinExistence type="predicted"/>
<dbReference type="PROSITE" id="PS00583">
    <property type="entry name" value="PFKB_KINASES_1"/>
    <property type="match status" value="1"/>
</dbReference>
<evidence type="ECO:0000256" key="1">
    <source>
        <dbReference type="ARBA" id="ARBA00022679"/>
    </source>
</evidence>
<accession>A0ABM8PRZ0</accession>
<keyword evidence="5" id="KW-1185">Reference proteome</keyword>
<dbReference type="GO" id="GO:0016301">
    <property type="term" value="F:kinase activity"/>
    <property type="evidence" value="ECO:0007669"/>
    <property type="project" value="UniProtKB-KW"/>
</dbReference>
<name>A0ABM8PRZ0_9HYPH</name>
<sequence>MKKRILVLGGAHLDRRGRIAGETTAGASNPGSWREDVGGGAFNVARNLARLGHVVELVSPRGGDAAGEKVATAALEAGIEDRPFVFLDRATPSYTAILEGDGNLVIALADMALYDLFTPRRLRVRSLREAIGRADLIVCDGNLPAATLAALAAEARRHGVPVAGIAISPAKVIRFRDALPCVDCLFMNTAEALVLAGPSPEADLSWPDLLRPLGLESGVVTSGAGQIVAFAGDETFALQPPPVSDISDVTGAGDALAAGTLDALLHGCPLPDALVSGVAASRITLASPYAVAPELDRDLLRSAAARVVSPAAVT</sequence>
<dbReference type="CDD" id="cd01941">
    <property type="entry name" value="YeiC_kinase_like"/>
    <property type="match status" value="1"/>
</dbReference>
<dbReference type="InterPro" id="IPR011611">
    <property type="entry name" value="PfkB_dom"/>
</dbReference>
<dbReference type="SUPFAM" id="SSF53613">
    <property type="entry name" value="Ribokinase-like"/>
    <property type="match status" value="1"/>
</dbReference>
<evidence type="ECO:0000259" key="3">
    <source>
        <dbReference type="Pfam" id="PF00294"/>
    </source>
</evidence>
<dbReference type="EMBL" id="CABFWF030000013">
    <property type="protein sequence ID" value="CAD7045153.1"/>
    <property type="molecule type" value="Genomic_DNA"/>
</dbReference>
<dbReference type="RefSeq" id="WP_142520593.1">
    <property type="nucleotide sequence ID" value="NZ_CABFWF030000013.1"/>
</dbReference>
<dbReference type="Pfam" id="PF00294">
    <property type="entry name" value="PfkB"/>
    <property type="match status" value="1"/>
</dbReference>
<dbReference type="Gene3D" id="3.40.1190.20">
    <property type="match status" value="1"/>
</dbReference>
<evidence type="ECO:0000256" key="2">
    <source>
        <dbReference type="ARBA" id="ARBA00022777"/>
    </source>
</evidence>
<dbReference type="Proteomes" id="UP000606921">
    <property type="component" value="Unassembled WGS sequence"/>
</dbReference>
<keyword evidence="1" id="KW-0808">Transferase</keyword>
<dbReference type="InterPro" id="IPR002173">
    <property type="entry name" value="Carboh/pur_kinase_PfkB_CS"/>
</dbReference>
<dbReference type="PANTHER" id="PTHR42909:SF4">
    <property type="entry name" value="CARBOHYDRATE KINASE, PFKB FAMILY"/>
    <property type="match status" value="1"/>
</dbReference>
<keyword evidence="2 4" id="KW-0418">Kinase</keyword>
<evidence type="ECO:0000313" key="4">
    <source>
        <dbReference type="EMBL" id="CAD7045153.1"/>
    </source>
</evidence>
<organism evidence="4 5">
    <name type="scientific">Pseudorhizobium endolithicum</name>
    <dbReference type="NCBI Taxonomy" id="1191678"/>
    <lineage>
        <taxon>Bacteria</taxon>
        <taxon>Pseudomonadati</taxon>
        <taxon>Pseudomonadota</taxon>
        <taxon>Alphaproteobacteria</taxon>
        <taxon>Hyphomicrobiales</taxon>
        <taxon>Rhizobiaceae</taxon>
        <taxon>Rhizobium/Agrobacterium group</taxon>
        <taxon>Pseudorhizobium</taxon>
    </lineage>
</organism>
<feature type="domain" description="Carbohydrate kinase PfkB" evidence="3">
    <location>
        <begin position="25"/>
        <end position="293"/>
    </location>
</feature>
<dbReference type="PANTHER" id="PTHR42909">
    <property type="entry name" value="ZGC:136858"/>
    <property type="match status" value="1"/>
</dbReference>
<reference evidence="4 5" key="1">
    <citation type="submission" date="2020-11" db="EMBL/GenBank/DDBJ databases">
        <authorList>
            <person name="Lassalle F."/>
        </authorList>
    </citation>
    <scope>NUCLEOTIDE SEQUENCE [LARGE SCALE GENOMIC DNA]</scope>
    <source>
        <strain evidence="4 5">JC140</strain>
    </source>
</reference>
<dbReference type="InterPro" id="IPR029056">
    <property type="entry name" value="Ribokinase-like"/>
</dbReference>